<evidence type="ECO:0000259" key="2">
    <source>
        <dbReference type="PROSITE" id="PS50887"/>
    </source>
</evidence>
<dbReference type="Gene3D" id="3.20.20.450">
    <property type="entry name" value="EAL domain"/>
    <property type="match status" value="1"/>
</dbReference>
<dbReference type="InterPro" id="IPR035919">
    <property type="entry name" value="EAL_sf"/>
</dbReference>
<dbReference type="AlphaFoldDB" id="A0A831PNX7"/>
<dbReference type="SMART" id="SM00267">
    <property type="entry name" value="GGDEF"/>
    <property type="match status" value="1"/>
</dbReference>
<accession>A0A831PNX7</accession>
<dbReference type="InterPro" id="IPR043128">
    <property type="entry name" value="Rev_trsase/Diguanyl_cyclase"/>
</dbReference>
<dbReference type="Pfam" id="PF00990">
    <property type="entry name" value="GGDEF"/>
    <property type="match status" value="1"/>
</dbReference>
<evidence type="ECO:0000313" key="3">
    <source>
        <dbReference type="EMBL" id="HDR46685.1"/>
    </source>
</evidence>
<feature type="domain" description="EAL" evidence="1">
    <location>
        <begin position="110"/>
        <end position="365"/>
    </location>
</feature>
<dbReference type="SUPFAM" id="SSF55073">
    <property type="entry name" value="Nucleotide cyclase"/>
    <property type="match status" value="1"/>
</dbReference>
<dbReference type="PROSITE" id="PS50887">
    <property type="entry name" value="GGDEF"/>
    <property type="match status" value="1"/>
</dbReference>
<dbReference type="GO" id="GO:0071111">
    <property type="term" value="F:cyclic-guanylate-specific phosphodiesterase activity"/>
    <property type="evidence" value="ECO:0007669"/>
    <property type="project" value="InterPro"/>
</dbReference>
<dbReference type="SUPFAM" id="SSF141868">
    <property type="entry name" value="EAL domain-like"/>
    <property type="match status" value="1"/>
</dbReference>
<dbReference type="Proteomes" id="UP000886162">
    <property type="component" value="Unassembled WGS sequence"/>
</dbReference>
<name>A0A831PNX7_9BACT</name>
<sequence>QRLKDSLREGDTLARISGDEFTLLAPDIDGIDAASIICRKIQSVFEQPFQIHGQTVRVTFSIGYAVYPHHGQTREMLLKNSDLAMYRIKGKGRNGYCCFTEEMNKTHSYHFDIENSLHRAIENNELKLFYQPQLDLSTHKVVGVEALVRWEHPVRGLLYPGEFIPVAEQTKLICTIGSWVLEQACRDAVRLADAGYSDLKMAINVSAQQLELGHFDREFLNTLGKFPLDPTRLEIEITESSLMQDMDKSMRILTTLATHDVRIAVDDFGTGYSSLSYLQTLPIHTLKIDRSFVKNIVPGGEGQNTIITAILAIAKGLDLNFIAEGVENSFQDAYLREAGCLQVQGFHYSQPIAFNKLLAFLEQWNPQRNSVNSKFSPIPGYDSSKS</sequence>
<dbReference type="InterPro" id="IPR050706">
    <property type="entry name" value="Cyclic-di-GMP_PDE-like"/>
</dbReference>
<evidence type="ECO:0000259" key="1">
    <source>
        <dbReference type="PROSITE" id="PS50883"/>
    </source>
</evidence>
<dbReference type="Gene3D" id="3.30.70.270">
    <property type="match status" value="1"/>
</dbReference>
<dbReference type="NCBIfam" id="TIGR00254">
    <property type="entry name" value="GGDEF"/>
    <property type="match status" value="1"/>
</dbReference>
<dbReference type="CDD" id="cd01949">
    <property type="entry name" value="GGDEF"/>
    <property type="match status" value="1"/>
</dbReference>
<reference evidence="3" key="1">
    <citation type="journal article" date="2020" name="mSystems">
        <title>Genome- and Community-Level Interaction Insights into Carbon Utilization and Element Cycling Functions of Hydrothermarchaeota in Hydrothermal Sediment.</title>
        <authorList>
            <person name="Zhou Z."/>
            <person name="Liu Y."/>
            <person name="Xu W."/>
            <person name="Pan J."/>
            <person name="Luo Z.H."/>
            <person name="Li M."/>
        </authorList>
    </citation>
    <scope>NUCLEOTIDE SEQUENCE [LARGE SCALE GENOMIC DNA]</scope>
    <source>
        <strain evidence="3">SpSt-1220</strain>
    </source>
</reference>
<dbReference type="InterPro" id="IPR029787">
    <property type="entry name" value="Nucleotide_cyclase"/>
</dbReference>
<dbReference type="EMBL" id="DSDO01000220">
    <property type="protein sequence ID" value="HDR46685.1"/>
    <property type="molecule type" value="Genomic_DNA"/>
</dbReference>
<gene>
    <name evidence="3" type="ORF">ENN94_03185</name>
</gene>
<dbReference type="InterPro" id="IPR001633">
    <property type="entry name" value="EAL_dom"/>
</dbReference>
<dbReference type="PANTHER" id="PTHR33121:SF70">
    <property type="entry name" value="SIGNALING PROTEIN YKOW"/>
    <property type="match status" value="1"/>
</dbReference>
<dbReference type="Pfam" id="PF00563">
    <property type="entry name" value="EAL"/>
    <property type="match status" value="1"/>
</dbReference>
<proteinExistence type="predicted"/>
<dbReference type="PANTHER" id="PTHR33121">
    <property type="entry name" value="CYCLIC DI-GMP PHOSPHODIESTERASE PDEF"/>
    <property type="match status" value="1"/>
</dbReference>
<protein>
    <submittedName>
        <fullName evidence="3">Bifunctional diguanylate cyclase/phosphodiesterase</fullName>
    </submittedName>
</protein>
<dbReference type="CDD" id="cd01948">
    <property type="entry name" value="EAL"/>
    <property type="match status" value="1"/>
</dbReference>
<feature type="non-terminal residue" evidence="3">
    <location>
        <position position="1"/>
    </location>
</feature>
<feature type="domain" description="GGDEF" evidence="2">
    <location>
        <begin position="1"/>
        <end position="101"/>
    </location>
</feature>
<comment type="caution">
    <text evidence="3">The sequence shown here is derived from an EMBL/GenBank/DDBJ whole genome shotgun (WGS) entry which is preliminary data.</text>
</comment>
<dbReference type="InterPro" id="IPR000160">
    <property type="entry name" value="GGDEF_dom"/>
</dbReference>
<organism evidence="3">
    <name type="scientific">Geoalkalibacter subterraneus</name>
    <dbReference type="NCBI Taxonomy" id="483547"/>
    <lineage>
        <taxon>Bacteria</taxon>
        <taxon>Pseudomonadati</taxon>
        <taxon>Thermodesulfobacteriota</taxon>
        <taxon>Desulfuromonadia</taxon>
        <taxon>Desulfuromonadales</taxon>
        <taxon>Geoalkalibacteraceae</taxon>
        <taxon>Geoalkalibacter</taxon>
    </lineage>
</organism>
<dbReference type="SMART" id="SM00052">
    <property type="entry name" value="EAL"/>
    <property type="match status" value="1"/>
</dbReference>
<dbReference type="PROSITE" id="PS50883">
    <property type="entry name" value="EAL"/>
    <property type="match status" value="1"/>
</dbReference>